<reference evidence="2 3" key="1">
    <citation type="submission" date="2014-11" db="EMBL/GenBank/DDBJ databases">
        <title>Genome sequence of Microbacterium mangrovi MUSC 115(T).</title>
        <authorList>
            <person name="Lee L.-H."/>
        </authorList>
    </citation>
    <scope>NUCLEOTIDE SEQUENCE [LARGE SCALE GENOMIC DNA]</scope>
    <source>
        <strain evidence="2 3">MUSC 115</strain>
    </source>
</reference>
<feature type="transmembrane region" description="Helical" evidence="1">
    <location>
        <begin position="356"/>
        <end position="377"/>
    </location>
</feature>
<dbReference type="PANTHER" id="PTHR43685:SF3">
    <property type="entry name" value="SLR2126 PROTEIN"/>
    <property type="match status" value="1"/>
</dbReference>
<feature type="transmembrane region" description="Helical" evidence="1">
    <location>
        <begin position="630"/>
        <end position="648"/>
    </location>
</feature>
<keyword evidence="1" id="KW-0472">Membrane</keyword>
<gene>
    <name evidence="2" type="ORF">LK09_08680</name>
</gene>
<dbReference type="Gene3D" id="3.90.550.10">
    <property type="entry name" value="Spore Coat Polysaccharide Biosynthesis Protein SpsA, Chain A"/>
    <property type="match status" value="1"/>
</dbReference>
<accession>A0A0B2AAV8</accession>
<organism evidence="2 3">
    <name type="scientific">Microbacterium mangrovi</name>
    <dbReference type="NCBI Taxonomy" id="1348253"/>
    <lineage>
        <taxon>Bacteria</taxon>
        <taxon>Bacillati</taxon>
        <taxon>Actinomycetota</taxon>
        <taxon>Actinomycetes</taxon>
        <taxon>Micrococcales</taxon>
        <taxon>Microbacteriaceae</taxon>
        <taxon>Microbacterium</taxon>
    </lineage>
</organism>
<feature type="transmembrane region" description="Helical" evidence="1">
    <location>
        <begin position="655"/>
        <end position="677"/>
    </location>
</feature>
<dbReference type="RefSeq" id="WP_039397894.1">
    <property type="nucleotide sequence ID" value="NZ_JTDK01000006.1"/>
</dbReference>
<proteinExistence type="predicted"/>
<keyword evidence="1" id="KW-1133">Transmembrane helix</keyword>
<feature type="transmembrane region" description="Helical" evidence="1">
    <location>
        <begin position="249"/>
        <end position="268"/>
    </location>
</feature>
<dbReference type="Proteomes" id="UP000031030">
    <property type="component" value="Unassembled WGS sequence"/>
</dbReference>
<dbReference type="SUPFAM" id="SSF53448">
    <property type="entry name" value="Nucleotide-diphospho-sugar transferases"/>
    <property type="match status" value="1"/>
</dbReference>
<feature type="transmembrane region" description="Helical" evidence="1">
    <location>
        <begin position="518"/>
        <end position="544"/>
    </location>
</feature>
<dbReference type="PANTHER" id="PTHR43685">
    <property type="entry name" value="GLYCOSYLTRANSFERASE"/>
    <property type="match status" value="1"/>
</dbReference>
<dbReference type="InterPro" id="IPR050834">
    <property type="entry name" value="Glycosyltransf_2"/>
</dbReference>
<feature type="transmembrane region" description="Helical" evidence="1">
    <location>
        <begin position="697"/>
        <end position="718"/>
    </location>
</feature>
<dbReference type="OrthoDB" id="3734530at2"/>
<feature type="transmembrane region" description="Helical" evidence="1">
    <location>
        <begin position="556"/>
        <end position="575"/>
    </location>
</feature>
<evidence type="ECO:0000313" key="2">
    <source>
        <dbReference type="EMBL" id="KHK98913.1"/>
    </source>
</evidence>
<feature type="transmembrane region" description="Helical" evidence="1">
    <location>
        <begin position="730"/>
        <end position="750"/>
    </location>
</feature>
<keyword evidence="3" id="KW-1185">Reference proteome</keyword>
<keyword evidence="1" id="KW-0812">Transmembrane</keyword>
<dbReference type="Pfam" id="PF13641">
    <property type="entry name" value="Glyco_tranf_2_3"/>
    <property type="match status" value="1"/>
</dbReference>
<sequence length="964" mass="100228">MPARVHAILVARPDARLPAASHLRRTLTALGAQTRPVERITLILCGADTALRAAAAEHPDIEIITAPAQTRYADALRLADSTLDGEAVWLLAQDTVPSARALAVLADALDRAPSVAVAAPKLVRLDDPARIVSLGQSMTRGGRAVELAADEFDQGQHDGADDVLGADVRGILIRRDAWAALGGLDPALAGADEGLDLGVRAHLAGGRVSMVPAARIAVAGDGVAGLRRGRDARTHRTYAARRAQLQRRLAYASPLALPFLWLLVLPTAVWRTAVLLVAKTPSGLLPEWGASVVAFVRVDSIARARARIRRSRSVPWALLAPLRLTPAQARHRLDGESEGPVVGHPRTDLRFFSGGGAWAVLAALILSVAMFPALLAWRSLAGGALQPLSSTVSRLWADAAYGLRPLGLHEIAPADPFSAVVAVIGSVLPTDPSRALVVLWLLALPLAVLGGWFAMTRITDRPLLRISGGVAWALAPPFLAALSQGRPTAVILHLLLPWLLFAAAVAHRSWSAAGGASLLLVASLACAPSLAPAFAVLWVLAVVLTAVLRPAGTTRVVWTIVPAVVFAVPLVWRQLRTSSPWALVADPGVPWAGPQVGDSVHGRFLLATGFPTTDPGGWGLLLHELGLGTSTWWVPVLVLPVAVFAVLAPFTRRRLVGVILLVVAALGIGTAIAAVGIAAASVDGQVVRVWAGSGLSLAWAGGLGAALLTLDAGLVGSVPDSTRARRLRALRGAGALVMVAAILVVAVPQLTAHLRGVSSVTEGAPSTLPAYVAAAGRGDPDTGTLVIAPLGSDRLGTTVVWGESETIGGQSTVWSTRTRLSESDRLIATLSTDLVSSAVDKSRATDPVRALAAQGIGYVLLERPADESAQPLALSSTTVMNQRAGMDAVGEVSGGTLWRITETVTARAEPGMPVDALSRGIALAEIIVVAAALLLAVPTAESLRRTRREPRIVGLPAPSKGGVR</sequence>
<keyword evidence="2" id="KW-0808">Transferase</keyword>
<dbReference type="EMBL" id="JTDK01000006">
    <property type="protein sequence ID" value="KHK98913.1"/>
    <property type="molecule type" value="Genomic_DNA"/>
</dbReference>
<dbReference type="AlphaFoldDB" id="A0A0B2AAV8"/>
<name>A0A0B2AAV8_9MICO</name>
<feature type="transmembrane region" description="Helical" evidence="1">
    <location>
        <begin position="488"/>
        <end position="506"/>
    </location>
</feature>
<dbReference type="GO" id="GO:0016740">
    <property type="term" value="F:transferase activity"/>
    <property type="evidence" value="ECO:0007669"/>
    <property type="project" value="UniProtKB-KW"/>
</dbReference>
<dbReference type="InterPro" id="IPR029044">
    <property type="entry name" value="Nucleotide-diphossugar_trans"/>
</dbReference>
<protein>
    <submittedName>
        <fullName evidence="2">Glycosyl transferase</fullName>
    </submittedName>
</protein>
<dbReference type="STRING" id="1348253.LK09_08680"/>
<evidence type="ECO:0000313" key="3">
    <source>
        <dbReference type="Proteomes" id="UP000031030"/>
    </source>
</evidence>
<comment type="caution">
    <text evidence="2">The sequence shown here is derived from an EMBL/GenBank/DDBJ whole genome shotgun (WGS) entry which is preliminary data.</text>
</comment>
<evidence type="ECO:0000256" key="1">
    <source>
        <dbReference type="SAM" id="Phobius"/>
    </source>
</evidence>
<feature type="transmembrane region" description="Helical" evidence="1">
    <location>
        <begin position="920"/>
        <end position="940"/>
    </location>
</feature>
<feature type="transmembrane region" description="Helical" evidence="1">
    <location>
        <begin position="435"/>
        <end position="455"/>
    </location>
</feature>